<organism evidence="3 4">
    <name type="scientific">Suillus subaureus</name>
    <dbReference type="NCBI Taxonomy" id="48587"/>
    <lineage>
        <taxon>Eukaryota</taxon>
        <taxon>Fungi</taxon>
        <taxon>Dikarya</taxon>
        <taxon>Basidiomycota</taxon>
        <taxon>Agaricomycotina</taxon>
        <taxon>Agaricomycetes</taxon>
        <taxon>Agaricomycetidae</taxon>
        <taxon>Boletales</taxon>
        <taxon>Suillineae</taxon>
        <taxon>Suillaceae</taxon>
        <taxon>Suillus</taxon>
    </lineage>
</organism>
<gene>
    <name evidence="3" type="ORF">BJ212DRAFT_1384723</name>
</gene>
<reference evidence="3" key="1">
    <citation type="journal article" date="2020" name="New Phytol.">
        <title>Comparative genomics reveals dynamic genome evolution in host specialist ectomycorrhizal fungi.</title>
        <authorList>
            <person name="Lofgren L.A."/>
            <person name="Nguyen N.H."/>
            <person name="Vilgalys R."/>
            <person name="Ruytinx J."/>
            <person name="Liao H.L."/>
            <person name="Branco S."/>
            <person name="Kuo A."/>
            <person name="LaButti K."/>
            <person name="Lipzen A."/>
            <person name="Andreopoulos W."/>
            <person name="Pangilinan J."/>
            <person name="Riley R."/>
            <person name="Hundley H."/>
            <person name="Na H."/>
            <person name="Barry K."/>
            <person name="Grigoriev I.V."/>
            <person name="Stajich J.E."/>
            <person name="Kennedy P.G."/>
        </authorList>
    </citation>
    <scope>NUCLEOTIDE SEQUENCE</scope>
    <source>
        <strain evidence="3">MN1</strain>
    </source>
</reference>
<keyword evidence="1" id="KW-1133">Transmembrane helix</keyword>
<dbReference type="OrthoDB" id="2690658at2759"/>
<protein>
    <submittedName>
        <fullName evidence="3">Uncharacterized protein</fullName>
    </submittedName>
</protein>
<keyword evidence="2" id="KW-0732">Signal</keyword>
<evidence type="ECO:0000313" key="3">
    <source>
        <dbReference type="EMBL" id="KAG1807973.1"/>
    </source>
</evidence>
<feature type="transmembrane region" description="Helical" evidence="1">
    <location>
        <begin position="62"/>
        <end position="85"/>
    </location>
</feature>
<evidence type="ECO:0000313" key="4">
    <source>
        <dbReference type="Proteomes" id="UP000807769"/>
    </source>
</evidence>
<keyword evidence="1" id="KW-0812">Transmembrane</keyword>
<proteinExistence type="predicted"/>
<feature type="transmembrane region" description="Helical" evidence="1">
    <location>
        <begin position="97"/>
        <end position="125"/>
    </location>
</feature>
<dbReference type="EMBL" id="JABBWG010000040">
    <property type="protein sequence ID" value="KAG1807973.1"/>
    <property type="molecule type" value="Genomic_DNA"/>
</dbReference>
<evidence type="ECO:0000256" key="2">
    <source>
        <dbReference type="SAM" id="SignalP"/>
    </source>
</evidence>
<dbReference type="AlphaFoldDB" id="A0A9P7E0I1"/>
<accession>A0A9P7E0I1</accession>
<name>A0A9P7E0I1_9AGAM</name>
<dbReference type="GeneID" id="64630798"/>
<feature type="signal peptide" evidence="2">
    <location>
        <begin position="1"/>
        <end position="24"/>
    </location>
</feature>
<keyword evidence="1" id="KW-0472">Membrane</keyword>
<keyword evidence="4" id="KW-1185">Reference proteome</keyword>
<feature type="transmembrane region" description="Helical" evidence="1">
    <location>
        <begin position="189"/>
        <end position="209"/>
    </location>
</feature>
<sequence>MEILALTLNLIVTLCTESIGFVHCISLRSALTSESRLWLNTNLRLLTAVRGWYSPNGALLNGISGVLLVISYSSASLVVCLDYQIPSHTPIIFPARIAFAGLPLIILGVALSLQVMIALSGMWAVKILTWSSSPFDLTAALVHHTQLTPATLRCMCRVSDLDTYGGPTKPPEIQPSAWRAHPSIRKAVFSLWGIVAACAGWAALVMYIWGKFLGGWVSSSDALTLQTGSFLPNGVGSIRYLMPGGFCSLSTWQLSRDR</sequence>
<dbReference type="RefSeq" id="XP_041188358.1">
    <property type="nucleotide sequence ID" value="XM_041336782.1"/>
</dbReference>
<evidence type="ECO:0000256" key="1">
    <source>
        <dbReference type="SAM" id="Phobius"/>
    </source>
</evidence>
<feature type="chain" id="PRO_5040428452" evidence="2">
    <location>
        <begin position="25"/>
        <end position="258"/>
    </location>
</feature>
<comment type="caution">
    <text evidence="3">The sequence shown here is derived from an EMBL/GenBank/DDBJ whole genome shotgun (WGS) entry which is preliminary data.</text>
</comment>
<dbReference type="Proteomes" id="UP000807769">
    <property type="component" value="Unassembled WGS sequence"/>
</dbReference>